<evidence type="ECO:0000313" key="1">
    <source>
        <dbReference type="EMBL" id="BDU71607.1"/>
    </source>
</evidence>
<gene>
    <name evidence="1" type="ORF">METEAL_07810</name>
</gene>
<proteinExistence type="predicted"/>
<name>A0AA48GI03_9BACT</name>
<dbReference type="Proteomes" id="UP001238179">
    <property type="component" value="Chromosome"/>
</dbReference>
<sequence length="102" mass="10541">MAHGPATPLPALTPEDLAQVRGSGGTLDLSFTLPPVRGQVEVGRTSPRGSVAGTLSTDGRSWAAGVQASVNPSPKVNLGAFYKADGRQWEAGVSARIRFLKA</sequence>
<organism evidence="1 2">
    <name type="scientific">Mesoterricola silvestris</name>
    <dbReference type="NCBI Taxonomy" id="2927979"/>
    <lineage>
        <taxon>Bacteria</taxon>
        <taxon>Pseudomonadati</taxon>
        <taxon>Acidobacteriota</taxon>
        <taxon>Holophagae</taxon>
        <taxon>Holophagales</taxon>
        <taxon>Holophagaceae</taxon>
        <taxon>Mesoterricola</taxon>
    </lineage>
</organism>
<reference evidence="2" key="1">
    <citation type="journal article" date="2023" name="Int. J. Syst. Evol. Microbiol.">
        <title>Mesoterricola silvestris gen. nov., sp. nov., Mesoterricola sediminis sp. nov., Geothrix oryzae sp. nov., Geothrix edaphica sp. nov., Geothrix rubra sp. nov., and Geothrix limicola sp. nov., six novel members of Acidobacteriota isolated from soils.</title>
        <authorList>
            <person name="Itoh H."/>
            <person name="Sugisawa Y."/>
            <person name="Mise K."/>
            <person name="Xu Z."/>
            <person name="Kuniyasu M."/>
            <person name="Ushijima N."/>
            <person name="Kawano K."/>
            <person name="Kobayashi E."/>
            <person name="Shiratori Y."/>
            <person name="Masuda Y."/>
            <person name="Senoo K."/>
        </authorList>
    </citation>
    <scope>NUCLEOTIDE SEQUENCE [LARGE SCALE GENOMIC DNA]</scope>
    <source>
        <strain evidence="2">W79</strain>
    </source>
</reference>
<keyword evidence="2" id="KW-1185">Reference proteome</keyword>
<evidence type="ECO:0000313" key="2">
    <source>
        <dbReference type="Proteomes" id="UP001238179"/>
    </source>
</evidence>
<dbReference type="EMBL" id="AP027080">
    <property type="protein sequence ID" value="BDU71607.1"/>
    <property type="molecule type" value="Genomic_DNA"/>
</dbReference>
<dbReference type="RefSeq" id="WP_316414499.1">
    <property type="nucleotide sequence ID" value="NZ_AP027080.1"/>
</dbReference>
<accession>A0AA48GI03</accession>
<dbReference type="KEGG" id="msil:METEAL_07810"/>
<protein>
    <submittedName>
        <fullName evidence="1">Uncharacterized protein</fullName>
    </submittedName>
</protein>
<dbReference type="AlphaFoldDB" id="A0AA48GI03"/>